<protein>
    <recommendedName>
        <fullName evidence="5">Methyltransferase domain-containing protein</fullName>
    </recommendedName>
</protein>
<dbReference type="InterPro" id="IPR029063">
    <property type="entry name" value="SAM-dependent_MTases_sf"/>
</dbReference>
<dbReference type="PANTHER" id="PTHR43591">
    <property type="entry name" value="METHYLTRANSFERASE"/>
    <property type="match status" value="1"/>
</dbReference>
<dbReference type="Gene3D" id="3.40.50.150">
    <property type="entry name" value="Vaccinia Virus protein VP39"/>
    <property type="match status" value="1"/>
</dbReference>
<evidence type="ECO:0008006" key="5">
    <source>
        <dbReference type="Google" id="ProtNLM"/>
    </source>
</evidence>
<dbReference type="OrthoDB" id="2013972at2759"/>
<dbReference type="Proteomes" id="UP000050424">
    <property type="component" value="Unassembled WGS sequence"/>
</dbReference>
<sequence>MYTDDDEYSFSFASTTGIESMYTPAATEQDTDEFELVYGDQDAGSSQGAPSSCDSTSVPPDIHAHEFKHGRRYHSFMSGRYPLPNDIGEQHREETKHALMLQLTVLAQEISIRGGKLFLSDVGEFPQKILDIGTGTVADLYPSASVVGTDLSPIQPKWLPINARMFVEDCEDPEWMHGCGFDLVHFRGVADVLLDLEAVVTNAYCNIKSGGWIEFQEFDQPVLCDDGTMMKDDPVRAFSDLCAEGMRKHGCPSFGKQDLQQTLEGAGFGRIRVETKKVPISTWSKDKTLRTVGALMKINILEALDGFAAKPLAALGMSVKERRDLVAGVRQSLDDDQVHRYVNCRICYGQKVDWDSASASGTSF</sequence>
<dbReference type="SUPFAM" id="SSF53335">
    <property type="entry name" value="S-adenosyl-L-methionine-dependent methyltransferases"/>
    <property type="match status" value="1"/>
</dbReference>
<feature type="compositionally biased region" description="Polar residues" evidence="2">
    <location>
        <begin position="43"/>
        <end position="58"/>
    </location>
</feature>
<dbReference type="EMBL" id="LKCW01000080">
    <property type="protein sequence ID" value="KPM40627.1"/>
    <property type="molecule type" value="Genomic_DNA"/>
</dbReference>
<proteinExistence type="inferred from homology"/>
<dbReference type="STRING" id="78410.A0A0P7B3M5"/>
<organism evidence="3 4">
    <name type="scientific">Neonectria ditissima</name>
    <dbReference type="NCBI Taxonomy" id="78410"/>
    <lineage>
        <taxon>Eukaryota</taxon>
        <taxon>Fungi</taxon>
        <taxon>Dikarya</taxon>
        <taxon>Ascomycota</taxon>
        <taxon>Pezizomycotina</taxon>
        <taxon>Sordariomycetes</taxon>
        <taxon>Hypocreomycetidae</taxon>
        <taxon>Hypocreales</taxon>
        <taxon>Nectriaceae</taxon>
        <taxon>Neonectria</taxon>
    </lineage>
</organism>
<dbReference type="Pfam" id="PF13489">
    <property type="entry name" value="Methyltransf_23"/>
    <property type="match status" value="1"/>
</dbReference>
<comment type="similarity">
    <text evidence="1">Belongs to the methyltransferase superfamily. LaeA methyltransferase family.</text>
</comment>
<dbReference type="PANTHER" id="PTHR43591:SF10">
    <property type="entry name" value="ABC TRANSMEMBRANE TYPE-1 DOMAIN-CONTAINING PROTEIN-RELATED"/>
    <property type="match status" value="1"/>
</dbReference>
<comment type="caution">
    <text evidence="3">The sequence shown here is derived from an EMBL/GenBank/DDBJ whole genome shotgun (WGS) entry which is preliminary data.</text>
</comment>
<accession>A0A0P7B3M5</accession>
<evidence type="ECO:0000313" key="4">
    <source>
        <dbReference type="Proteomes" id="UP000050424"/>
    </source>
</evidence>
<reference evidence="3 4" key="1">
    <citation type="submission" date="2015-09" db="EMBL/GenBank/DDBJ databases">
        <title>Draft genome of a European isolate of the apple canker pathogen Neonectria ditissima.</title>
        <authorList>
            <person name="Gomez-Cortecero A."/>
            <person name="Harrison R.J."/>
            <person name="Armitage A.D."/>
        </authorList>
    </citation>
    <scope>NUCLEOTIDE SEQUENCE [LARGE SCALE GENOMIC DNA]</scope>
    <source>
        <strain evidence="3 4">R09/05</strain>
    </source>
</reference>
<evidence type="ECO:0000256" key="1">
    <source>
        <dbReference type="ARBA" id="ARBA00038158"/>
    </source>
</evidence>
<evidence type="ECO:0000313" key="3">
    <source>
        <dbReference type="EMBL" id="KPM40627.1"/>
    </source>
</evidence>
<feature type="region of interest" description="Disordered" evidence="2">
    <location>
        <begin position="20"/>
        <end position="59"/>
    </location>
</feature>
<dbReference type="AlphaFoldDB" id="A0A0P7B3M5"/>
<gene>
    <name evidence="3" type="ORF">AK830_g5954</name>
</gene>
<dbReference type="GO" id="GO:0008168">
    <property type="term" value="F:methyltransferase activity"/>
    <property type="evidence" value="ECO:0007669"/>
    <property type="project" value="TreeGrafter"/>
</dbReference>
<keyword evidence="4" id="KW-1185">Reference proteome</keyword>
<name>A0A0P7B3M5_9HYPO</name>
<evidence type="ECO:0000256" key="2">
    <source>
        <dbReference type="SAM" id="MobiDB-lite"/>
    </source>
</evidence>
<dbReference type="CDD" id="cd02440">
    <property type="entry name" value="AdoMet_MTases"/>
    <property type="match status" value="1"/>
</dbReference>